<sequence>MGANADPTPGSRSPPASRAPAHSAHAATPAHAADVRTRPAIVDISLAEAADCRMLASLNSPPIPCARRPLHYDGTEPDPGFPASRVGPDALRDGRRAERSSIRHPVVTCGTIELSLL</sequence>
<proteinExistence type="predicted"/>
<feature type="region of interest" description="Disordered" evidence="1">
    <location>
        <begin position="1"/>
        <end position="33"/>
    </location>
</feature>
<evidence type="ECO:0000313" key="3">
    <source>
        <dbReference type="Proteomes" id="UP001165124"/>
    </source>
</evidence>
<gene>
    <name evidence="2" type="ORF">Arub01_36690</name>
</gene>
<feature type="compositionally biased region" description="Basic and acidic residues" evidence="1">
    <location>
        <begin position="90"/>
        <end position="99"/>
    </location>
</feature>
<protein>
    <submittedName>
        <fullName evidence="2">Uncharacterized protein</fullName>
    </submittedName>
</protein>
<dbReference type="EMBL" id="BSRZ01000009">
    <property type="protein sequence ID" value="GLW65425.1"/>
    <property type="molecule type" value="Genomic_DNA"/>
</dbReference>
<organism evidence="2 3">
    <name type="scientific">Actinomadura rubrobrunea</name>
    <dbReference type="NCBI Taxonomy" id="115335"/>
    <lineage>
        <taxon>Bacteria</taxon>
        <taxon>Bacillati</taxon>
        <taxon>Actinomycetota</taxon>
        <taxon>Actinomycetes</taxon>
        <taxon>Streptosporangiales</taxon>
        <taxon>Thermomonosporaceae</taxon>
        <taxon>Actinomadura</taxon>
    </lineage>
</organism>
<feature type="region of interest" description="Disordered" evidence="1">
    <location>
        <begin position="69"/>
        <end position="99"/>
    </location>
</feature>
<comment type="caution">
    <text evidence="2">The sequence shown here is derived from an EMBL/GenBank/DDBJ whole genome shotgun (WGS) entry which is preliminary data.</text>
</comment>
<evidence type="ECO:0000256" key="1">
    <source>
        <dbReference type="SAM" id="MobiDB-lite"/>
    </source>
</evidence>
<evidence type="ECO:0000313" key="2">
    <source>
        <dbReference type="EMBL" id="GLW65425.1"/>
    </source>
</evidence>
<dbReference type="Proteomes" id="UP001165124">
    <property type="component" value="Unassembled WGS sequence"/>
</dbReference>
<dbReference type="AlphaFoldDB" id="A0A9W6PVY6"/>
<feature type="compositionally biased region" description="Low complexity" evidence="1">
    <location>
        <begin position="7"/>
        <end position="32"/>
    </location>
</feature>
<reference evidence="2" key="1">
    <citation type="submission" date="2023-02" db="EMBL/GenBank/DDBJ databases">
        <title>Actinomadura rubrobrunea NBRC 14622.</title>
        <authorList>
            <person name="Ichikawa N."/>
            <person name="Sato H."/>
            <person name="Tonouchi N."/>
        </authorList>
    </citation>
    <scope>NUCLEOTIDE SEQUENCE</scope>
    <source>
        <strain evidence="2">NBRC 14622</strain>
    </source>
</reference>
<keyword evidence="3" id="KW-1185">Reference proteome</keyword>
<accession>A0A9W6PVY6</accession>
<name>A0A9W6PVY6_9ACTN</name>